<dbReference type="Pfam" id="PF11745">
    <property type="entry name" value="DUF3304"/>
    <property type="match status" value="1"/>
</dbReference>
<sequence>MKIPIPNFLRWYPVMSLLLAGILVALFMFLYDYLKVNYFKVETHIPVFSIGVHHMGSDYRIPDFYVNKYSAGSVGESGGGGGMVCCFMLPKKWYPGLKADVRWELRHITRESSGSGAKTEEVAGFYRAQVPVEAYAKPGDFYVHFFPGGRVRIVVSEFSITGKEHPIQGDDPLASQTATPGSPIKSLFTAEELAEFEREFARDKAKYGDWR</sequence>
<proteinExistence type="predicted"/>
<keyword evidence="1" id="KW-0472">Membrane</keyword>
<keyword evidence="3" id="KW-1185">Reference proteome</keyword>
<organism evidence="2 3">
    <name type="scientific">Telluria antibiotica</name>
    <dbReference type="NCBI Taxonomy" id="2717319"/>
    <lineage>
        <taxon>Bacteria</taxon>
        <taxon>Pseudomonadati</taxon>
        <taxon>Pseudomonadota</taxon>
        <taxon>Betaproteobacteria</taxon>
        <taxon>Burkholderiales</taxon>
        <taxon>Oxalobacteraceae</taxon>
        <taxon>Telluria group</taxon>
        <taxon>Telluria</taxon>
    </lineage>
</organism>
<dbReference type="RefSeq" id="WP_166857411.1">
    <property type="nucleotide sequence ID" value="NZ_JAAQOM010000003.1"/>
</dbReference>
<dbReference type="EMBL" id="JAAQOM010000003">
    <property type="protein sequence ID" value="NIA53112.1"/>
    <property type="molecule type" value="Genomic_DNA"/>
</dbReference>
<dbReference type="InterPro" id="IPR021733">
    <property type="entry name" value="DUF3304"/>
</dbReference>
<dbReference type="Proteomes" id="UP000716322">
    <property type="component" value="Unassembled WGS sequence"/>
</dbReference>
<name>A0ABX0P7X2_9BURK</name>
<comment type="caution">
    <text evidence="2">The sequence shown here is derived from an EMBL/GenBank/DDBJ whole genome shotgun (WGS) entry which is preliminary data.</text>
</comment>
<keyword evidence="1" id="KW-0812">Transmembrane</keyword>
<gene>
    <name evidence="2" type="ORF">HAV22_05510</name>
</gene>
<protein>
    <submittedName>
        <fullName evidence="2">DUF3304 domain-containing protein</fullName>
    </submittedName>
</protein>
<accession>A0ABX0P7X2</accession>
<evidence type="ECO:0000313" key="3">
    <source>
        <dbReference type="Proteomes" id="UP000716322"/>
    </source>
</evidence>
<evidence type="ECO:0000313" key="2">
    <source>
        <dbReference type="EMBL" id="NIA53112.1"/>
    </source>
</evidence>
<keyword evidence="1" id="KW-1133">Transmembrane helix</keyword>
<feature type="transmembrane region" description="Helical" evidence="1">
    <location>
        <begin position="12"/>
        <end position="31"/>
    </location>
</feature>
<reference evidence="2 3" key="1">
    <citation type="submission" date="2020-03" db="EMBL/GenBank/DDBJ databases">
        <title>Genome sequence of strain Massilia sp. TW-1.</title>
        <authorList>
            <person name="Chaudhary D.K."/>
        </authorList>
    </citation>
    <scope>NUCLEOTIDE SEQUENCE [LARGE SCALE GENOMIC DNA]</scope>
    <source>
        <strain evidence="2 3">TW-1</strain>
    </source>
</reference>
<evidence type="ECO:0000256" key="1">
    <source>
        <dbReference type="SAM" id="Phobius"/>
    </source>
</evidence>